<dbReference type="AlphaFoldDB" id="A0AAV9NCQ1"/>
<keyword evidence="2" id="KW-1185">Reference proteome</keyword>
<gene>
    <name evidence="1" type="ORF">LTR84_001466</name>
</gene>
<evidence type="ECO:0000313" key="2">
    <source>
        <dbReference type="Proteomes" id="UP001358417"/>
    </source>
</evidence>
<dbReference type="EMBL" id="JAVRRD010000010">
    <property type="protein sequence ID" value="KAK5054575.1"/>
    <property type="molecule type" value="Genomic_DNA"/>
</dbReference>
<dbReference type="GeneID" id="89969686"/>
<proteinExistence type="predicted"/>
<sequence length="233" mass="26043">MVRAFRAVGLGTLAGAGTFTLWTRQCRMEGLGRDDPVFLRPSFAKFNPSSTPSSEMRDICTRRLSLDEIRPDLLENSRKGGSALVEGFAQGVWGGFGYTPQRFLLNLVLGGLPESENQLWSKQELIENEYEIGTEFTDHGIVVEKDQQSILFRMSDSPRNCPDSPRDMDGLIELRVESDFANKHVDLIFKTVFFAGTGFKGPPGGKFIPGPVDWAHRQYTKLLVEAAVARVRR</sequence>
<dbReference type="Proteomes" id="UP001358417">
    <property type="component" value="Unassembled WGS sequence"/>
</dbReference>
<accession>A0AAV9NCQ1</accession>
<organism evidence="1 2">
    <name type="scientific">Exophiala bonariae</name>
    <dbReference type="NCBI Taxonomy" id="1690606"/>
    <lineage>
        <taxon>Eukaryota</taxon>
        <taxon>Fungi</taxon>
        <taxon>Dikarya</taxon>
        <taxon>Ascomycota</taxon>
        <taxon>Pezizomycotina</taxon>
        <taxon>Eurotiomycetes</taxon>
        <taxon>Chaetothyriomycetidae</taxon>
        <taxon>Chaetothyriales</taxon>
        <taxon>Herpotrichiellaceae</taxon>
        <taxon>Exophiala</taxon>
    </lineage>
</organism>
<protein>
    <submittedName>
        <fullName evidence="1">Uncharacterized protein</fullName>
    </submittedName>
</protein>
<dbReference type="RefSeq" id="XP_064707348.1">
    <property type="nucleotide sequence ID" value="XM_064845090.1"/>
</dbReference>
<comment type="caution">
    <text evidence="1">The sequence shown here is derived from an EMBL/GenBank/DDBJ whole genome shotgun (WGS) entry which is preliminary data.</text>
</comment>
<evidence type="ECO:0000313" key="1">
    <source>
        <dbReference type="EMBL" id="KAK5054575.1"/>
    </source>
</evidence>
<reference evidence="1 2" key="1">
    <citation type="submission" date="2023-08" db="EMBL/GenBank/DDBJ databases">
        <title>Black Yeasts Isolated from many extreme environments.</title>
        <authorList>
            <person name="Coleine C."/>
            <person name="Stajich J.E."/>
            <person name="Selbmann L."/>
        </authorList>
    </citation>
    <scope>NUCLEOTIDE SEQUENCE [LARGE SCALE GENOMIC DNA]</scope>
    <source>
        <strain evidence="1 2">CCFEE 5792</strain>
    </source>
</reference>
<name>A0AAV9NCQ1_9EURO</name>